<dbReference type="UniPathway" id="UPA00232"/>
<keyword evidence="7" id="KW-1185">Reference proteome</keyword>
<dbReference type="EC" id="2.1.1.222" evidence="5"/>
<dbReference type="CDD" id="cd02440">
    <property type="entry name" value="AdoMet_MTases"/>
    <property type="match status" value="1"/>
</dbReference>
<dbReference type="Proteomes" id="UP000231632">
    <property type="component" value="Unassembled WGS sequence"/>
</dbReference>
<comment type="similarity">
    <text evidence="5">Belongs to the methyltransferase superfamily. UbiG/COQ3 family.</text>
</comment>
<dbReference type="HAMAP" id="MF_00472">
    <property type="entry name" value="UbiG"/>
    <property type="match status" value="1"/>
</dbReference>
<keyword evidence="3 5" id="KW-0831">Ubiquinone biosynthesis</keyword>
<dbReference type="Pfam" id="PF13489">
    <property type="entry name" value="Methyltransf_23"/>
    <property type="match status" value="1"/>
</dbReference>
<keyword evidence="4 5" id="KW-0949">S-adenosyl-L-methionine</keyword>
<accession>A0A1L8CM16</accession>
<dbReference type="AlphaFoldDB" id="A0A1L8CM16"/>
<evidence type="ECO:0000256" key="4">
    <source>
        <dbReference type="ARBA" id="ARBA00022691"/>
    </source>
</evidence>
<name>A0A1L8CM16_9PROT</name>
<reference evidence="6 7" key="1">
    <citation type="journal article" date="2017" name="Arch. Microbiol.">
        <title>Mariprofundus micogutta sp. nov., a novel iron-oxidizing zetaproteobacterium isolated from a deep-sea hydrothermal field at the Bayonnaise knoll of the Izu-Ogasawara arc, and a description of Mariprofundales ord. nov. and Zetaproteobacteria classis nov.</title>
        <authorList>
            <person name="Makita H."/>
            <person name="Tanaka E."/>
            <person name="Mitsunobu S."/>
            <person name="Miyazaki M."/>
            <person name="Nunoura T."/>
            <person name="Uematsu K."/>
            <person name="Takaki Y."/>
            <person name="Nishi S."/>
            <person name="Shimamura S."/>
            <person name="Takai K."/>
        </authorList>
    </citation>
    <scope>NUCLEOTIDE SEQUENCE [LARGE SCALE GENOMIC DNA]</scope>
    <source>
        <strain evidence="6 7">ET2</strain>
    </source>
</reference>
<dbReference type="GO" id="GO:0032259">
    <property type="term" value="P:methylation"/>
    <property type="evidence" value="ECO:0007669"/>
    <property type="project" value="UniProtKB-KW"/>
</dbReference>
<dbReference type="EC" id="2.1.1.64" evidence="5"/>
<proteinExistence type="inferred from homology"/>
<organism evidence="6 7">
    <name type="scientific">Mariprofundus micogutta</name>
    <dbReference type="NCBI Taxonomy" id="1921010"/>
    <lineage>
        <taxon>Bacteria</taxon>
        <taxon>Pseudomonadati</taxon>
        <taxon>Pseudomonadota</taxon>
        <taxon>Candidatius Mariprofundia</taxon>
        <taxon>Mariprofundales</taxon>
        <taxon>Mariprofundaceae</taxon>
        <taxon>Mariprofundus</taxon>
    </lineage>
</organism>
<dbReference type="GO" id="GO:0061542">
    <property type="term" value="F:3-demethylubiquinol 3-O-methyltransferase activity"/>
    <property type="evidence" value="ECO:0007669"/>
    <property type="project" value="UniProtKB-UniRule"/>
</dbReference>
<dbReference type="GO" id="GO:0010420">
    <property type="term" value="F:polyprenyldihydroxybenzoate methyltransferase activity"/>
    <property type="evidence" value="ECO:0007669"/>
    <property type="project" value="InterPro"/>
</dbReference>
<evidence type="ECO:0000256" key="5">
    <source>
        <dbReference type="HAMAP-Rule" id="MF_00472"/>
    </source>
</evidence>
<feature type="binding site" evidence="5">
    <location>
        <position position="61"/>
    </location>
    <ligand>
        <name>S-adenosyl-L-methionine</name>
        <dbReference type="ChEBI" id="CHEBI:59789"/>
    </ligand>
</feature>
<keyword evidence="2 5" id="KW-0808">Transferase</keyword>
<dbReference type="SUPFAM" id="SSF53335">
    <property type="entry name" value="S-adenosyl-L-methionine-dependent methyltransferases"/>
    <property type="match status" value="1"/>
</dbReference>
<keyword evidence="6" id="KW-0830">Ubiquinone</keyword>
<dbReference type="InterPro" id="IPR029063">
    <property type="entry name" value="SAM-dependent_MTases_sf"/>
</dbReference>
<dbReference type="PANTHER" id="PTHR43464">
    <property type="entry name" value="METHYLTRANSFERASE"/>
    <property type="match status" value="1"/>
</dbReference>
<dbReference type="InterPro" id="IPR010233">
    <property type="entry name" value="UbiG_MeTrfase"/>
</dbReference>
<feature type="binding site" evidence="5">
    <location>
        <position position="82"/>
    </location>
    <ligand>
        <name>S-adenosyl-L-methionine</name>
        <dbReference type="ChEBI" id="CHEBI:59789"/>
    </ligand>
</feature>
<evidence type="ECO:0000313" key="6">
    <source>
        <dbReference type="EMBL" id="GAV19957.1"/>
    </source>
</evidence>
<feature type="binding site" evidence="5">
    <location>
        <position position="126"/>
    </location>
    <ligand>
        <name>S-adenosyl-L-methionine</name>
        <dbReference type="ChEBI" id="CHEBI:59789"/>
    </ligand>
</feature>
<keyword evidence="1 5" id="KW-0489">Methyltransferase</keyword>
<feature type="binding site" evidence="5">
    <location>
        <position position="42"/>
    </location>
    <ligand>
        <name>S-adenosyl-L-methionine</name>
        <dbReference type="ChEBI" id="CHEBI:59789"/>
    </ligand>
</feature>
<dbReference type="PANTHER" id="PTHR43464:SF19">
    <property type="entry name" value="UBIQUINONE BIOSYNTHESIS O-METHYLTRANSFERASE, MITOCHONDRIAL"/>
    <property type="match status" value="1"/>
</dbReference>
<evidence type="ECO:0000256" key="3">
    <source>
        <dbReference type="ARBA" id="ARBA00022688"/>
    </source>
</evidence>
<dbReference type="NCBIfam" id="TIGR01983">
    <property type="entry name" value="UbiG"/>
    <property type="match status" value="1"/>
</dbReference>
<gene>
    <name evidence="5" type="primary">ubiG</name>
    <name evidence="6" type="ORF">MMIC_P0918</name>
</gene>
<dbReference type="GO" id="GO:0102208">
    <property type="term" value="F:2-polyprenyl-6-hydroxyphenol methylase activity"/>
    <property type="evidence" value="ECO:0007669"/>
    <property type="project" value="UniProtKB-EC"/>
</dbReference>
<dbReference type="Gene3D" id="3.40.50.150">
    <property type="entry name" value="Vaccinia Virus protein VP39"/>
    <property type="match status" value="1"/>
</dbReference>
<dbReference type="STRING" id="1921010.MMIC_P0918"/>
<comment type="caution">
    <text evidence="6">The sequence shown here is derived from an EMBL/GenBank/DDBJ whole genome shotgun (WGS) entry which is preliminary data.</text>
</comment>
<evidence type="ECO:0000256" key="2">
    <source>
        <dbReference type="ARBA" id="ARBA00022679"/>
    </source>
</evidence>
<protein>
    <recommendedName>
        <fullName evidence="5">Ubiquinone biosynthesis O-methyltransferase</fullName>
    </recommendedName>
    <alternativeName>
        <fullName evidence="5">2-polyprenyl-6-hydroxyphenol methylase</fullName>
        <ecNumber evidence="5">2.1.1.222</ecNumber>
    </alternativeName>
    <alternativeName>
        <fullName evidence="5">3-demethylubiquinone 3-O-methyltransferase</fullName>
        <ecNumber evidence="5">2.1.1.64</ecNumber>
    </alternativeName>
</protein>
<evidence type="ECO:0000256" key="1">
    <source>
        <dbReference type="ARBA" id="ARBA00022603"/>
    </source>
</evidence>
<sequence length="238" mass="26409">MISHMQTQHFDAEEIAKFEAMAEEWWDPTGKFKPLHKINPIRLDYIARQVDLPEARVLDVGCGGGLLAEGMASRGATVSGIDRSPKALAVARLHSEQSGVPVEYIENDAESWAESHQDHYDAVTCLEVLEHVPDVPRTVSACAAMIKPGGHFFFATLNRNPVSYIKAILGAEYILGWLPKGTHEYAKFIKPSEMNTALRHAGLEIKDLRGMSYAMLTDHFTLSDDLSVNYLGFAIKPE</sequence>
<evidence type="ECO:0000313" key="7">
    <source>
        <dbReference type="Proteomes" id="UP000231632"/>
    </source>
</evidence>
<comment type="catalytic activity">
    <reaction evidence="5">
        <text>a 3-demethylubiquinol + S-adenosyl-L-methionine = a ubiquinol + S-adenosyl-L-homocysteine + H(+)</text>
        <dbReference type="Rhea" id="RHEA:44380"/>
        <dbReference type="Rhea" id="RHEA-COMP:9566"/>
        <dbReference type="Rhea" id="RHEA-COMP:10914"/>
        <dbReference type="ChEBI" id="CHEBI:15378"/>
        <dbReference type="ChEBI" id="CHEBI:17976"/>
        <dbReference type="ChEBI" id="CHEBI:57856"/>
        <dbReference type="ChEBI" id="CHEBI:59789"/>
        <dbReference type="ChEBI" id="CHEBI:84422"/>
        <dbReference type="EC" id="2.1.1.64"/>
    </reaction>
</comment>
<comment type="function">
    <text evidence="5">O-methyltransferase that catalyzes the 2 O-methylation steps in the ubiquinone biosynthetic pathway.</text>
</comment>
<dbReference type="EMBL" id="BDFD01000006">
    <property type="protein sequence ID" value="GAV19957.1"/>
    <property type="molecule type" value="Genomic_DNA"/>
</dbReference>
<comment type="pathway">
    <text evidence="5">Cofactor biosynthesis; ubiquinone biosynthesis.</text>
</comment>
<comment type="catalytic activity">
    <reaction evidence="5">
        <text>a 3-(all-trans-polyprenyl)benzene-1,2-diol + S-adenosyl-L-methionine = a 2-methoxy-6-(all-trans-polyprenyl)phenol + S-adenosyl-L-homocysteine + H(+)</text>
        <dbReference type="Rhea" id="RHEA:31411"/>
        <dbReference type="Rhea" id="RHEA-COMP:9550"/>
        <dbReference type="Rhea" id="RHEA-COMP:9551"/>
        <dbReference type="ChEBI" id="CHEBI:15378"/>
        <dbReference type="ChEBI" id="CHEBI:57856"/>
        <dbReference type="ChEBI" id="CHEBI:59789"/>
        <dbReference type="ChEBI" id="CHEBI:62729"/>
        <dbReference type="ChEBI" id="CHEBI:62731"/>
        <dbReference type="EC" id="2.1.1.222"/>
    </reaction>
</comment>